<keyword evidence="4" id="KW-1185">Reference proteome</keyword>
<keyword evidence="2" id="KW-0732">Signal</keyword>
<organism evidence="3 4">
    <name type="scientific">Hevea brasiliensis</name>
    <name type="common">Para rubber tree</name>
    <name type="synonym">Siphonia brasiliensis</name>
    <dbReference type="NCBI Taxonomy" id="3981"/>
    <lineage>
        <taxon>Eukaryota</taxon>
        <taxon>Viridiplantae</taxon>
        <taxon>Streptophyta</taxon>
        <taxon>Embryophyta</taxon>
        <taxon>Tracheophyta</taxon>
        <taxon>Spermatophyta</taxon>
        <taxon>Magnoliopsida</taxon>
        <taxon>eudicotyledons</taxon>
        <taxon>Gunneridae</taxon>
        <taxon>Pentapetalae</taxon>
        <taxon>rosids</taxon>
        <taxon>fabids</taxon>
        <taxon>Malpighiales</taxon>
        <taxon>Euphorbiaceae</taxon>
        <taxon>Crotonoideae</taxon>
        <taxon>Micrandreae</taxon>
        <taxon>Hevea</taxon>
    </lineage>
</organism>
<comment type="caution">
    <text evidence="3">The sequence shown here is derived from an EMBL/GenBank/DDBJ whole genome shotgun (WGS) entry which is preliminary data.</text>
</comment>
<proteinExistence type="predicted"/>
<feature type="chain" id="PRO_5025655115" evidence="2">
    <location>
        <begin position="27"/>
        <end position="73"/>
    </location>
</feature>
<feature type="region of interest" description="Disordered" evidence="1">
    <location>
        <begin position="35"/>
        <end position="73"/>
    </location>
</feature>
<evidence type="ECO:0000256" key="2">
    <source>
        <dbReference type="SAM" id="SignalP"/>
    </source>
</evidence>
<reference evidence="3 4" key="1">
    <citation type="journal article" date="2020" name="Mol. Plant">
        <title>The Chromosome-Based Rubber Tree Genome Provides New Insights into Spurge Genome Evolution and Rubber Biosynthesis.</title>
        <authorList>
            <person name="Liu J."/>
            <person name="Shi C."/>
            <person name="Shi C.C."/>
            <person name="Li W."/>
            <person name="Zhang Q.J."/>
            <person name="Zhang Y."/>
            <person name="Li K."/>
            <person name="Lu H.F."/>
            <person name="Shi C."/>
            <person name="Zhu S.T."/>
            <person name="Xiao Z.Y."/>
            <person name="Nan H."/>
            <person name="Yue Y."/>
            <person name="Zhu X.G."/>
            <person name="Wu Y."/>
            <person name="Hong X.N."/>
            <person name="Fan G.Y."/>
            <person name="Tong Y."/>
            <person name="Zhang D."/>
            <person name="Mao C.L."/>
            <person name="Liu Y.L."/>
            <person name="Hao S.J."/>
            <person name="Liu W.Q."/>
            <person name="Lv M.Q."/>
            <person name="Zhang H.B."/>
            <person name="Liu Y."/>
            <person name="Hu-Tang G.R."/>
            <person name="Wang J.P."/>
            <person name="Wang J.H."/>
            <person name="Sun Y.H."/>
            <person name="Ni S.B."/>
            <person name="Chen W.B."/>
            <person name="Zhang X.C."/>
            <person name="Jiao Y.N."/>
            <person name="Eichler E.E."/>
            <person name="Li G.H."/>
            <person name="Liu X."/>
            <person name="Gao L.Z."/>
        </authorList>
    </citation>
    <scope>NUCLEOTIDE SEQUENCE [LARGE SCALE GENOMIC DNA]</scope>
    <source>
        <strain evidence="4">cv. GT1</strain>
        <tissue evidence="3">Leaf</tissue>
    </source>
</reference>
<evidence type="ECO:0000313" key="3">
    <source>
        <dbReference type="EMBL" id="KAF2316627.1"/>
    </source>
</evidence>
<sequence>MAGKVAWLTTAVGIIILVLLLSSSIAYTIDESKIPNHRDKKSGQHAFYFEENKSAGSSHISPPDGYDDNGGGN</sequence>
<protein>
    <submittedName>
        <fullName evidence="3">Uncharacterized protein</fullName>
    </submittedName>
</protein>
<accession>A0A6A6MU92</accession>
<dbReference type="EMBL" id="JAAGAX010000005">
    <property type="protein sequence ID" value="KAF2316627.1"/>
    <property type="molecule type" value="Genomic_DNA"/>
</dbReference>
<evidence type="ECO:0000256" key="1">
    <source>
        <dbReference type="SAM" id="MobiDB-lite"/>
    </source>
</evidence>
<dbReference type="AlphaFoldDB" id="A0A6A6MU92"/>
<evidence type="ECO:0000313" key="4">
    <source>
        <dbReference type="Proteomes" id="UP000467840"/>
    </source>
</evidence>
<dbReference type="Proteomes" id="UP000467840">
    <property type="component" value="Chromosome 15"/>
</dbReference>
<name>A0A6A6MU92_HEVBR</name>
<gene>
    <name evidence="3" type="ORF">GH714_041968</name>
</gene>
<feature type="signal peptide" evidence="2">
    <location>
        <begin position="1"/>
        <end position="26"/>
    </location>
</feature>